<dbReference type="Gene3D" id="3.30.420.40">
    <property type="match status" value="2"/>
</dbReference>
<dbReference type="GO" id="GO:0140662">
    <property type="term" value="F:ATP-dependent protein folding chaperone"/>
    <property type="evidence" value="ECO:0007669"/>
    <property type="project" value="InterPro"/>
</dbReference>
<protein>
    <recommendedName>
        <fullName evidence="5">Actin-like ATPase domain-containing protein</fullName>
    </recommendedName>
</protein>
<dbReference type="AlphaFoldDB" id="A0A8H4R5T1"/>
<dbReference type="PANTHER" id="PTHR14187">
    <property type="entry name" value="ALPHA KINASE/ELONGATION FACTOR 2 KINASE"/>
    <property type="match status" value="1"/>
</dbReference>
<dbReference type="EMBL" id="JAAMPI010001814">
    <property type="protein sequence ID" value="KAF4622824.1"/>
    <property type="molecule type" value="Genomic_DNA"/>
</dbReference>
<sequence length="615" mass="69069">MTVTTGLDPPPYAPVETAPANKAYENRLKIIVGLDYGTTNSGVSYVTSDQTSADKIEVIRQWPNGPGTIGKVPSVYAYEKENPDEGLDGDQWGFSATGMKSYLWTKLLLGKDSRSTDTQDSKLKDLYRNGFCSLPPGKTAKDVVTDYLSGLYRYLIERLQRHDETTFRITPMEFWVTVPAMWTDAAKTATIEAAQAAGFGSRPMDSIHIITEPEAAALAVLMPRVGFGTVTGLEDGPQNILICDCGGGTVDIVTYKVGLEDGHLAFEELLVGVGAMCGSTFIDQNFNDWMVKKFGAAYTSIDPEARGPSSNFFRQFEIVKRNFTGPNHTKRIDVWPINLMAPKSAHYDKRNFTVRLQAADMMELFDPPINEIIKLVESQVESARKKGEKIDQVFLVGGFGDSPYLNLRLKEWCATKNIKLGCPPSCQEAIVKGAALRGLEGLRPNKRLARRHYGYSISQLFREGIDNEDDAWTCDWDGKKWCSNRMQWFLAKGDSIENVKTQSFGLTRTFYDDATDLTSVIHVWNCDQEHAPDSSRHWSMKKMGRVRAEFTMKEIREAKSKYVSGKKLYKLRYDMEVDLFSDRGDLQFRTILGDATKGKATIQFEESFDMMDDDK</sequence>
<evidence type="ECO:0000313" key="3">
    <source>
        <dbReference type="EMBL" id="KAF4622824.1"/>
    </source>
</evidence>
<reference evidence="3 4" key="1">
    <citation type="submission" date="2020-03" db="EMBL/GenBank/DDBJ databases">
        <title>Draft Genome Sequence of Cudoniella acicularis.</title>
        <authorList>
            <person name="Buettner E."/>
            <person name="Kellner H."/>
        </authorList>
    </citation>
    <scope>NUCLEOTIDE SEQUENCE [LARGE SCALE GENOMIC DNA]</scope>
    <source>
        <strain evidence="3 4">DSM 108380</strain>
    </source>
</reference>
<dbReference type="Proteomes" id="UP000566819">
    <property type="component" value="Unassembled WGS sequence"/>
</dbReference>
<gene>
    <name evidence="3" type="ORF">G7Y89_g14200</name>
</gene>
<dbReference type="CDD" id="cd10170">
    <property type="entry name" value="ASKHA_NBD_HSP70"/>
    <property type="match status" value="1"/>
</dbReference>
<keyword evidence="4" id="KW-1185">Reference proteome</keyword>
<comment type="caution">
    <text evidence="3">The sequence shown here is derived from an EMBL/GenBank/DDBJ whole genome shotgun (WGS) entry which is preliminary data.</text>
</comment>
<dbReference type="PANTHER" id="PTHR14187:SF81">
    <property type="entry name" value="HSP70 FAMILY PROTEIN (AFU_ORTHOLOGUE AFUA_4G14040)"/>
    <property type="match status" value="1"/>
</dbReference>
<organism evidence="3 4">
    <name type="scientific">Cudoniella acicularis</name>
    <dbReference type="NCBI Taxonomy" id="354080"/>
    <lineage>
        <taxon>Eukaryota</taxon>
        <taxon>Fungi</taxon>
        <taxon>Dikarya</taxon>
        <taxon>Ascomycota</taxon>
        <taxon>Pezizomycotina</taxon>
        <taxon>Leotiomycetes</taxon>
        <taxon>Helotiales</taxon>
        <taxon>Tricladiaceae</taxon>
        <taxon>Cudoniella</taxon>
    </lineage>
</organism>
<proteinExistence type="predicted"/>
<evidence type="ECO:0008006" key="5">
    <source>
        <dbReference type="Google" id="ProtNLM"/>
    </source>
</evidence>
<dbReference type="InterPro" id="IPR043129">
    <property type="entry name" value="ATPase_NBD"/>
</dbReference>
<dbReference type="InterPro" id="IPR013126">
    <property type="entry name" value="Hsp_70_fam"/>
</dbReference>
<dbReference type="Pfam" id="PF00012">
    <property type="entry name" value="HSP70"/>
    <property type="match status" value="1"/>
</dbReference>
<dbReference type="Gene3D" id="3.90.640.10">
    <property type="entry name" value="Actin, Chain A, domain 4"/>
    <property type="match status" value="1"/>
</dbReference>
<keyword evidence="1" id="KW-0547">Nucleotide-binding</keyword>
<dbReference type="OrthoDB" id="2963168at2759"/>
<evidence type="ECO:0000256" key="1">
    <source>
        <dbReference type="ARBA" id="ARBA00022741"/>
    </source>
</evidence>
<evidence type="ECO:0000256" key="2">
    <source>
        <dbReference type="ARBA" id="ARBA00022840"/>
    </source>
</evidence>
<name>A0A8H4R5T1_9HELO</name>
<dbReference type="SUPFAM" id="SSF53067">
    <property type="entry name" value="Actin-like ATPase domain"/>
    <property type="match status" value="2"/>
</dbReference>
<accession>A0A8H4R5T1</accession>
<evidence type="ECO:0000313" key="4">
    <source>
        <dbReference type="Proteomes" id="UP000566819"/>
    </source>
</evidence>
<dbReference type="GO" id="GO:0005524">
    <property type="term" value="F:ATP binding"/>
    <property type="evidence" value="ECO:0007669"/>
    <property type="project" value="UniProtKB-KW"/>
</dbReference>
<dbReference type="PRINTS" id="PR00301">
    <property type="entry name" value="HEATSHOCK70"/>
</dbReference>
<keyword evidence="2" id="KW-0067">ATP-binding</keyword>